<dbReference type="InterPro" id="IPR030678">
    <property type="entry name" value="Peptide/Ni-bd"/>
</dbReference>
<evidence type="ECO:0000256" key="1">
    <source>
        <dbReference type="SAM" id="SignalP"/>
    </source>
</evidence>
<dbReference type="Gene3D" id="3.40.190.10">
    <property type="entry name" value="Periplasmic binding protein-like II"/>
    <property type="match status" value="2"/>
</dbReference>
<accession>A0ABS4TMR5</accession>
<comment type="caution">
    <text evidence="3">The sequence shown here is derived from an EMBL/GenBank/DDBJ whole genome shotgun (WGS) entry which is preliminary data.</text>
</comment>
<keyword evidence="4" id="KW-1185">Reference proteome</keyword>
<dbReference type="PIRSF" id="PIRSF002741">
    <property type="entry name" value="MppA"/>
    <property type="match status" value="1"/>
</dbReference>
<dbReference type="InterPro" id="IPR000914">
    <property type="entry name" value="SBP_5_dom"/>
</dbReference>
<dbReference type="RefSeq" id="WP_209642870.1">
    <property type="nucleotide sequence ID" value="NZ_JAGINW010000001.1"/>
</dbReference>
<dbReference type="SUPFAM" id="SSF53850">
    <property type="entry name" value="Periplasmic binding protein-like II"/>
    <property type="match status" value="1"/>
</dbReference>
<evidence type="ECO:0000313" key="4">
    <source>
        <dbReference type="Proteomes" id="UP001519332"/>
    </source>
</evidence>
<dbReference type="Gene3D" id="3.90.76.10">
    <property type="entry name" value="Dipeptide-binding Protein, Domain 1"/>
    <property type="match status" value="1"/>
</dbReference>
<dbReference type="Pfam" id="PF00496">
    <property type="entry name" value="SBP_bac_5"/>
    <property type="match status" value="1"/>
</dbReference>
<feature type="domain" description="Solute-binding protein family 5" evidence="2">
    <location>
        <begin position="63"/>
        <end position="346"/>
    </location>
</feature>
<name>A0ABS4TMR5_9PSEU</name>
<dbReference type="PROSITE" id="PS51257">
    <property type="entry name" value="PROKAR_LIPOPROTEIN"/>
    <property type="match status" value="1"/>
</dbReference>
<keyword evidence="1" id="KW-0732">Signal</keyword>
<dbReference type="EMBL" id="JAGINW010000001">
    <property type="protein sequence ID" value="MBP2325702.1"/>
    <property type="molecule type" value="Genomic_DNA"/>
</dbReference>
<sequence length="444" mass="47997">MRIVMILLAAVLAVTGCSTPQQPGPQTGVLTVGLKEQKQPVFNRMINHALYTPLIDYDAATGKVTPVGAESVSTTDQITWTIKLRPSRYHDGVPVTASSYVDAWLLLAEVLVPYQEIVPVDELTIRYVAKKPASFLPAFLASPYAAPVRTNGSIYNPVGNGPFKLAVPWDNTKGGRLTRVDQVGSKAREIDLRVYADAGVAFDDVRAGKLDMVVDIPGNRHEAMHQDFADRHTTWPKPEAAYLVFGPDLPDPAARYAIAMSIDRKALAEGVMDNQVDPATGLYPPAVAPGERSGICRACNTDPAAAKTLREQADLKSVTIRSTEGNNKQAAAIADQLRAGLGVTTDSGPGPELITWAWDIDSPHDLFNDRMNVPSAKAFLDAAAASNDPEERAQNYRLIENEILRDLTIVPLWTGHGHAVWSERVRDVTANAAHGIDLTAVTLA</sequence>
<dbReference type="Gene3D" id="3.10.105.10">
    <property type="entry name" value="Dipeptide-binding Protein, Domain 3"/>
    <property type="match status" value="2"/>
</dbReference>
<feature type="chain" id="PRO_5045801606" evidence="1">
    <location>
        <begin position="24"/>
        <end position="444"/>
    </location>
</feature>
<dbReference type="Proteomes" id="UP001519332">
    <property type="component" value="Unassembled WGS sequence"/>
</dbReference>
<organism evidence="3 4">
    <name type="scientific">Kibdelosporangium banguiense</name>
    <dbReference type="NCBI Taxonomy" id="1365924"/>
    <lineage>
        <taxon>Bacteria</taxon>
        <taxon>Bacillati</taxon>
        <taxon>Actinomycetota</taxon>
        <taxon>Actinomycetes</taxon>
        <taxon>Pseudonocardiales</taxon>
        <taxon>Pseudonocardiaceae</taxon>
        <taxon>Kibdelosporangium</taxon>
    </lineage>
</organism>
<feature type="signal peptide" evidence="1">
    <location>
        <begin position="1"/>
        <end position="23"/>
    </location>
</feature>
<evidence type="ECO:0000259" key="2">
    <source>
        <dbReference type="Pfam" id="PF00496"/>
    </source>
</evidence>
<dbReference type="InterPro" id="IPR039424">
    <property type="entry name" value="SBP_5"/>
</dbReference>
<evidence type="ECO:0000313" key="3">
    <source>
        <dbReference type="EMBL" id="MBP2325702.1"/>
    </source>
</evidence>
<dbReference type="CDD" id="cd00995">
    <property type="entry name" value="PBP2_NikA_DppA_OppA_like"/>
    <property type="match status" value="1"/>
</dbReference>
<protein>
    <submittedName>
        <fullName evidence="3">Oligopeptide transport system substrate-binding protein</fullName>
    </submittedName>
</protein>
<dbReference type="PANTHER" id="PTHR30290:SF83">
    <property type="entry name" value="ABC TRANSPORTER SUBSTRATE-BINDING PROTEIN"/>
    <property type="match status" value="1"/>
</dbReference>
<reference evidence="3 4" key="1">
    <citation type="submission" date="2021-03" db="EMBL/GenBank/DDBJ databases">
        <title>Sequencing the genomes of 1000 actinobacteria strains.</title>
        <authorList>
            <person name="Klenk H.-P."/>
        </authorList>
    </citation>
    <scope>NUCLEOTIDE SEQUENCE [LARGE SCALE GENOMIC DNA]</scope>
    <source>
        <strain evidence="3 4">DSM 46670</strain>
    </source>
</reference>
<dbReference type="PANTHER" id="PTHR30290">
    <property type="entry name" value="PERIPLASMIC BINDING COMPONENT OF ABC TRANSPORTER"/>
    <property type="match status" value="1"/>
</dbReference>
<proteinExistence type="predicted"/>
<gene>
    <name evidence="3" type="ORF">JOF56_006087</name>
</gene>